<keyword evidence="1" id="KW-0732">Signal</keyword>
<dbReference type="GO" id="GO:0005634">
    <property type="term" value="C:nucleus"/>
    <property type="evidence" value="ECO:0007669"/>
    <property type="project" value="InterPro"/>
</dbReference>
<feature type="signal peptide" evidence="1">
    <location>
        <begin position="1"/>
        <end position="21"/>
    </location>
</feature>
<dbReference type="InterPro" id="IPR006730">
    <property type="entry name" value="Sestrin"/>
</dbReference>
<feature type="chain" id="PRO_5037184324" evidence="1">
    <location>
        <begin position="22"/>
        <end position="184"/>
    </location>
</feature>
<dbReference type="CTD" id="24590553"/>
<dbReference type="Pfam" id="PF04636">
    <property type="entry name" value="PA26"/>
    <property type="match status" value="1"/>
</dbReference>
<proteinExistence type="predicted"/>
<evidence type="ECO:0000313" key="2">
    <source>
        <dbReference type="EMBL" id="KAH9591319.1"/>
    </source>
</evidence>
<dbReference type="EMBL" id="AMPZ03000002">
    <property type="protein sequence ID" value="KAH9591319.1"/>
    <property type="molecule type" value="Genomic_DNA"/>
</dbReference>
<reference evidence="2" key="2">
    <citation type="journal article" date="2019" name="Gigascience">
        <title>High-quality Schistosoma haematobium genome achieved by single-molecule and long-range sequencing.</title>
        <authorList>
            <person name="Stroehlein A.J."/>
            <person name="Korhonen P.K."/>
            <person name="Chong T.M."/>
            <person name="Lim Y.L."/>
            <person name="Chan K.G."/>
            <person name="Webster B."/>
            <person name="Rollinson D."/>
            <person name="Brindley P.J."/>
            <person name="Gasser R.B."/>
            <person name="Young N.D."/>
        </authorList>
    </citation>
    <scope>NUCLEOTIDE SEQUENCE</scope>
</reference>
<reference evidence="2" key="4">
    <citation type="journal article" date="2022" name="PLoS Pathog.">
        <title>Chromosome-level genome of Schistosoma haematobium underpins genome-wide explorations of molecular variation.</title>
        <authorList>
            <person name="Stroehlein A.J."/>
            <person name="Korhonen P.K."/>
            <person name="Lee V.V."/>
            <person name="Ralph S.A."/>
            <person name="Mentink-Kane M."/>
            <person name="You H."/>
            <person name="McManus D.P."/>
            <person name="Tchuente L.T."/>
            <person name="Stothard J.R."/>
            <person name="Kaur P."/>
            <person name="Dudchenko O."/>
            <person name="Aiden E.L."/>
            <person name="Yang B."/>
            <person name="Yang H."/>
            <person name="Emery A.M."/>
            <person name="Webster B.L."/>
            <person name="Brindley P.J."/>
            <person name="Rollinson D."/>
            <person name="Chang B.C.H."/>
            <person name="Gasser R.B."/>
            <person name="Young N.D."/>
        </authorList>
    </citation>
    <scope>NUCLEOTIDE SEQUENCE</scope>
</reference>
<reference evidence="2" key="1">
    <citation type="journal article" date="2012" name="Nat. Genet.">
        <title>Whole-genome sequence of Schistosoma haematobium.</title>
        <authorList>
            <person name="Young N.D."/>
            <person name="Jex A.R."/>
            <person name="Li B."/>
            <person name="Liu S."/>
            <person name="Yang L."/>
            <person name="Xiong Z."/>
            <person name="Li Y."/>
            <person name="Cantacessi C."/>
            <person name="Hall R.S."/>
            <person name="Xu X."/>
            <person name="Chen F."/>
            <person name="Wu X."/>
            <person name="Zerlotini A."/>
            <person name="Oliveira G."/>
            <person name="Hofmann A."/>
            <person name="Zhang G."/>
            <person name="Fang X."/>
            <person name="Kang Y."/>
            <person name="Campbell B.E."/>
            <person name="Loukas A."/>
            <person name="Ranganathan S."/>
            <person name="Rollinson D."/>
            <person name="Rinaldi G."/>
            <person name="Brindley P.J."/>
            <person name="Yang H."/>
            <person name="Wang J."/>
            <person name="Wang J."/>
            <person name="Gasser R.B."/>
        </authorList>
    </citation>
    <scope>NUCLEOTIDE SEQUENCE</scope>
</reference>
<evidence type="ECO:0000256" key="1">
    <source>
        <dbReference type="SAM" id="SignalP"/>
    </source>
</evidence>
<evidence type="ECO:0000313" key="3">
    <source>
        <dbReference type="Proteomes" id="UP000471633"/>
    </source>
</evidence>
<sequence length="184" mass="20563">MHVVAILSHVHALACFIFGCGIRPEIDNYDGLINLNVDNCNEAYIYNNQTSNGSFQNNLHSSENGSTCSCLVEPWDDHTSENGNVNNQDSHNDEPSDVDGKLKASKLLKIIQTEDSSWEDVAEDIVAEQFLTAIISNSQCELLVDLLNVRSNLLYFTINFIMITAYPIGSEHQKFSSHGIPFFY</sequence>
<organism evidence="2 3">
    <name type="scientific">Schistosoma haematobium</name>
    <name type="common">Blood fluke</name>
    <dbReference type="NCBI Taxonomy" id="6185"/>
    <lineage>
        <taxon>Eukaryota</taxon>
        <taxon>Metazoa</taxon>
        <taxon>Spiralia</taxon>
        <taxon>Lophotrochozoa</taxon>
        <taxon>Platyhelminthes</taxon>
        <taxon>Trematoda</taxon>
        <taxon>Digenea</taxon>
        <taxon>Strigeidida</taxon>
        <taxon>Schistosomatoidea</taxon>
        <taxon>Schistosomatidae</taxon>
        <taxon>Schistosoma</taxon>
    </lineage>
</organism>
<comment type="caution">
    <text evidence="2">The sequence shown here is derived from an EMBL/GenBank/DDBJ whole genome shotgun (WGS) entry which is preliminary data.</text>
</comment>
<dbReference type="RefSeq" id="XP_051071557.1">
    <property type="nucleotide sequence ID" value="XM_051211492.1"/>
</dbReference>
<keyword evidence="3" id="KW-1185">Reference proteome</keyword>
<dbReference type="AlphaFoldDB" id="A0A922S2Y4"/>
<name>A0A922S2Y4_SCHHA</name>
<protein>
    <submittedName>
        <fullName evidence="2">Sestrin-1</fullName>
    </submittedName>
</protein>
<dbReference type="Proteomes" id="UP000471633">
    <property type="component" value="Unassembled WGS sequence"/>
</dbReference>
<accession>A0A922S2Y4</accession>
<dbReference type="GeneID" id="24590553"/>
<gene>
    <name evidence="2" type="primary">SESN1_1</name>
    <name evidence="2" type="ORF">MS3_00003645</name>
</gene>
<dbReference type="GO" id="GO:1901031">
    <property type="term" value="P:regulation of response to reactive oxygen species"/>
    <property type="evidence" value="ECO:0007669"/>
    <property type="project" value="InterPro"/>
</dbReference>
<reference evidence="2" key="3">
    <citation type="submission" date="2021-06" db="EMBL/GenBank/DDBJ databases">
        <title>Chromosome-level genome assembly for S. haematobium.</title>
        <authorList>
            <person name="Stroehlein A.J."/>
        </authorList>
    </citation>
    <scope>NUCLEOTIDE SEQUENCE</scope>
</reference>